<feature type="transmembrane region" description="Helical" evidence="1">
    <location>
        <begin position="141"/>
        <end position="161"/>
    </location>
</feature>
<organism evidence="2 3">
    <name type="scientific">Paractinoplanes globisporus</name>
    <dbReference type="NCBI Taxonomy" id="113565"/>
    <lineage>
        <taxon>Bacteria</taxon>
        <taxon>Bacillati</taxon>
        <taxon>Actinomycetota</taxon>
        <taxon>Actinomycetes</taxon>
        <taxon>Micromonosporales</taxon>
        <taxon>Micromonosporaceae</taxon>
        <taxon>Paractinoplanes</taxon>
    </lineage>
</organism>
<feature type="transmembrane region" description="Helical" evidence="1">
    <location>
        <begin position="167"/>
        <end position="188"/>
    </location>
</feature>
<keyword evidence="1" id="KW-0472">Membrane</keyword>
<evidence type="ECO:0000313" key="2">
    <source>
        <dbReference type="EMBL" id="MFF5288401.1"/>
    </source>
</evidence>
<keyword evidence="1" id="KW-1133">Transmembrane helix</keyword>
<gene>
    <name evidence="2" type="ORF">ACFY35_03120</name>
</gene>
<dbReference type="EMBL" id="JBIAZU010000001">
    <property type="protein sequence ID" value="MFF5288401.1"/>
    <property type="molecule type" value="Genomic_DNA"/>
</dbReference>
<feature type="transmembrane region" description="Helical" evidence="1">
    <location>
        <begin position="115"/>
        <end position="134"/>
    </location>
</feature>
<comment type="caution">
    <text evidence="2">The sequence shown here is derived from an EMBL/GenBank/DDBJ whole genome shotgun (WGS) entry which is preliminary data.</text>
</comment>
<dbReference type="RefSeq" id="WP_157295760.1">
    <property type="nucleotide sequence ID" value="NZ_JBIAZU010000001.1"/>
</dbReference>
<feature type="transmembrane region" description="Helical" evidence="1">
    <location>
        <begin position="50"/>
        <end position="71"/>
    </location>
</feature>
<protein>
    <submittedName>
        <fullName evidence="2">DUF6518 family protein</fullName>
    </submittedName>
</protein>
<feature type="transmembrane region" description="Helical" evidence="1">
    <location>
        <begin position="83"/>
        <end position="103"/>
    </location>
</feature>
<evidence type="ECO:0000313" key="3">
    <source>
        <dbReference type="Proteomes" id="UP001602245"/>
    </source>
</evidence>
<reference evidence="2 3" key="1">
    <citation type="submission" date="2024-10" db="EMBL/GenBank/DDBJ databases">
        <title>The Natural Products Discovery Center: Release of the First 8490 Sequenced Strains for Exploring Actinobacteria Biosynthetic Diversity.</title>
        <authorList>
            <person name="Kalkreuter E."/>
            <person name="Kautsar S.A."/>
            <person name="Yang D."/>
            <person name="Bader C.D."/>
            <person name="Teijaro C.N."/>
            <person name="Fluegel L."/>
            <person name="Davis C.M."/>
            <person name="Simpson J.R."/>
            <person name="Lauterbach L."/>
            <person name="Steele A.D."/>
            <person name="Gui C."/>
            <person name="Meng S."/>
            <person name="Li G."/>
            <person name="Viehrig K."/>
            <person name="Ye F."/>
            <person name="Su P."/>
            <person name="Kiefer A.F."/>
            <person name="Nichols A."/>
            <person name="Cepeda A.J."/>
            <person name="Yan W."/>
            <person name="Fan B."/>
            <person name="Jiang Y."/>
            <person name="Adhikari A."/>
            <person name="Zheng C.-J."/>
            <person name="Schuster L."/>
            <person name="Cowan T.M."/>
            <person name="Smanski M.J."/>
            <person name="Chevrette M.G."/>
            <person name="De Carvalho L.P.S."/>
            <person name="Shen B."/>
        </authorList>
    </citation>
    <scope>NUCLEOTIDE SEQUENCE [LARGE SCALE GENOMIC DNA]</scope>
    <source>
        <strain evidence="2 3">NPDC000087</strain>
    </source>
</reference>
<dbReference type="Pfam" id="PF20128">
    <property type="entry name" value="DUF6518"/>
    <property type="match status" value="1"/>
</dbReference>
<dbReference type="Proteomes" id="UP001602245">
    <property type="component" value="Unassembled WGS sequence"/>
</dbReference>
<evidence type="ECO:0000256" key="1">
    <source>
        <dbReference type="SAM" id="Phobius"/>
    </source>
</evidence>
<proteinExistence type="predicted"/>
<name>A0ABW6W525_9ACTN</name>
<accession>A0ABW6W525</accession>
<dbReference type="InterPro" id="IPR045393">
    <property type="entry name" value="DUF6518"/>
</dbReference>
<sequence length="208" mass="21010">MRSIRGMVAAAATGLTLGAVAGFADCVPLLLNEVGEARADRSGWSQASEFVSLILDSGWAWAATGVLAGWLAGRERRALRGAVAGFLALAVAVVAFYGVETLFADGWGSSGQVRFWLVPALVFGLPLGALGAVARDGGIAGALAAVVVPAGAVLNTVVLPLPGESRMAVPALVTIWTGAVAATALIVARATHDLRRPRAETKAGAGQA</sequence>
<keyword evidence="3" id="KW-1185">Reference proteome</keyword>
<keyword evidence="1" id="KW-0812">Transmembrane</keyword>